<reference evidence="1" key="2">
    <citation type="journal article" date="2022" name="New Phytol.">
        <title>Evolutionary transition to the ectomycorrhizal habit in the genomes of a hyperdiverse lineage of mushroom-forming fungi.</title>
        <authorList>
            <person name="Looney B."/>
            <person name="Miyauchi S."/>
            <person name="Morin E."/>
            <person name="Drula E."/>
            <person name="Courty P.E."/>
            <person name="Kohler A."/>
            <person name="Kuo A."/>
            <person name="LaButti K."/>
            <person name="Pangilinan J."/>
            <person name="Lipzen A."/>
            <person name="Riley R."/>
            <person name="Andreopoulos W."/>
            <person name="He G."/>
            <person name="Johnson J."/>
            <person name="Nolan M."/>
            <person name="Tritt A."/>
            <person name="Barry K.W."/>
            <person name="Grigoriev I.V."/>
            <person name="Nagy L.G."/>
            <person name="Hibbett D."/>
            <person name="Henrissat B."/>
            <person name="Matheny P.B."/>
            <person name="Labbe J."/>
            <person name="Martin F.M."/>
        </authorList>
    </citation>
    <scope>NUCLEOTIDE SEQUENCE</scope>
    <source>
        <strain evidence="1">FP105234-sp</strain>
    </source>
</reference>
<dbReference type="Proteomes" id="UP000814033">
    <property type="component" value="Unassembled WGS sequence"/>
</dbReference>
<reference evidence="1" key="1">
    <citation type="submission" date="2021-02" db="EMBL/GenBank/DDBJ databases">
        <authorList>
            <consortium name="DOE Joint Genome Institute"/>
            <person name="Ahrendt S."/>
            <person name="Looney B.P."/>
            <person name="Miyauchi S."/>
            <person name="Morin E."/>
            <person name="Drula E."/>
            <person name="Courty P.E."/>
            <person name="Chicoki N."/>
            <person name="Fauchery L."/>
            <person name="Kohler A."/>
            <person name="Kuo A."/>
            <person name="Labutti K."/>
            <person name="Pangilinan J."/>
            <person name="Lipzen A."/>
            <person name="Riley R."/>
            <person name="Andreopoulos W."/>
            <person name="He G."/>
            <person name="Johnson J."/>
            <person name="Barry K.W."/>
            <person name="Grigoriev I.V."/>
            <person name="Nagy L."/>
            <person name="Hibbett D."/>
            <person name="Henrissat B."/>
            <person name="Matheny P.B."/>
            <person name="Labbe J."/>
            <person name="Martin F."/>
        </authorList>
    </citation>
    <scope>NUCLEOTIDE SEQUENCE</scope>
    <source>
        <strain evidence="1">FP105234-sp</strain>
    </source>
</reference>
<evidence type="ECO:0000313" key="1">
    <source>
        <dbReference type="EMBL" id="KAI0048476.1"/>
    </source>
</evidence>
<comment type="caution">
    <text evidence="1">The sequence shown here is derived from an EMBL/GenBank/DDBJ whole genome shotgun (WGS) entry which is preliminary data.</text>
</comment>
<organism evidence="1 2">
    <name type="scientific">Auriscalpium vulgare</name>
    <dbReference type="NCBI Taxonomy" id="40419"/>
    <lineage>
        <taxon>Eukaryota</taxon>
        <taxon>Fungi</taxon>
        <taxon>Dikarya</taxon>
        <taxon>Basidiomycota</taxon>
        <taxon>Agaricomycotina</taxon>
        <taxon>Agaricomycetes</taxon>
        <taxon>Russulales</taxon>
        <taxon>Auriscalpiaceae</taxon>
        <taxon>Auriscalpium</taxon>
    </lineage>
</organism>
<evidence type="ECO:0000313" key="2">
    <source>
        <dbReference type="Proteomes" id="UP000814033"/>
    </source>
</evidence>
<proteinExistence type="predicted"/>
<sequence>MDATQAFMEAKEKIAEYQNLYKLQALADVRKILTDAKVKDAGMMKWSKRVMARFGAKPGAPFSGPLIRREFVLLRGLISDPAPGPPPIIVSQELDINTDIPAVLWIFSRFSKTDNRRITLKNNPHFYVEMPKAPSSFNSTFRLEPLKALNLNRSNTIYVIIDRTSRIFLEYGKINRTFGNIWRPDKTVILKDIAGLLEAADVTASDTVKDKPAEIWQRSKERAQTSVKVTNDWKDVLEQALISDGVDWLIRPERLRVEPPTEDWVPCSPVRERSGTTTFGSTYSVGGTASRSGHSSNRTRSRHHGAGASTTTLSSAHSNSQASRSTHPDASRYGSTAASSVTLSAADEPQTDTALASSNGPMTSTTSLALPKPSLVPRDSGIDLPDTAFVRGNIRDAGTPVANVSGPAASGAPPAGRDAVNAAAARSIPGSYPVDHRARAADGLADRAGQPTRSSNAAPAPATPSPLPASATPSRSESAPIDKAKAVQAQQQRAASTPFASSRPAPTPTLSAKLPPVPQFPSRQPTAFKQEPPSRPTTAPTMPPPRTNPTQTPPAPQAKSAPRATDVPQFRSIPPVHPPPPPPPSPRPTPTASVAPPPRAQPAPPPPPQKSWWRRHVVDPLANALNQKQ</sequence>
<protein>
    <submittedName>
        <fullName evidence="1">Uncharacterized protein</fullName>
    </submittedName>
</protein>
<dbReference type="EMBL" id="MU275886">
    <property type="protein sequence ID" value="KAI0048476.1"/>
    <property type="molecule type" value="Genomic_DNA"/>
</dbReference>
<keyword evidence="2" id="KW-1185">Reference proteome</keyword>
<name>A0ACB8RWI5_9AGAM</name>
<accession>A0ACB8RWI5</accession>
<gene>
    <name evidence="1" type="ORF">FA95DRAFT_1557980</name>
</gene>